<evidence type="ECO:0000256" key="9">
    <source>
        <dbReference type="ARBA" id="ARBA00022989"/>
    </source>
</evidence>
<keyword evidence="4" id="KW-0808">Transferase</keyword>
<dbReference type="Proteomes" id="UP000238007">
    <property type="component" value="Unassembled WGS sequence"/>
</dbReference>
<evidence type="ECO:0000256" key="7">
    <source>
        <dbReference type="ARBA" id="ARBA00022824"/>
    </source>
</evidence>
<dbReference type="InterPro" id="IPR003406">
    <property type="entry name" value="Glyco_trans_14"/>
</dbReference>
<dbReference type="InterPro" id="IPR045971">
    <property type="entry name" value="DUF5927"/>
</dbReference>
<dbReference type="GO" id="GO:0046872">
    <property type="term" value="F:metal ion binding"/>
    <property type="evidence" value="ECO:0007669"/>
    <property type="project" value="UniProtKB-KW"/>
</dbReference>
<comment type="subcellular location">
    <subcellularLocation>
        <location evidence="2">Endoplasmic reticulum membrane</location>
        <topology evidence="2">Single-pass type II membrane protein</topology>
    </subcellularLocation>
    <subcellularLocation>
        <location evidence="1">Golgi apparatus membrane</location>
        <topology evidence="1">Single-pass type II membrane protein</topology>
    </subcellularLocation>
</comment>
<keyword evidence="5" id="KW-0812">Transmembrane</keyword>
<dbReference type="RefSeq" id="WP_106358654.1">
    <property type="nucleotide sequence ID" value="NZ_PVTP01000011.1"/>
</dbReference>
<keyword evidence="6" id="KW-0479">Metal-binding</keyword>
<evidence type="ECO:0000256" key="2">
    <source>
        <dbReference type="ARBA" id="ARBA00004648"/>
    </source>
</evidence>
<dbReference type="Pfam" id="PF19349">
    <property type="entry name" value="DUF5927"/>
    <property type="match status" value="1"/>
</dbReference>
<evidence type="ECO:0000256" key="4">
    <source>
        <dbReference type="ARBA" id="ARBA00022679"/>
    </source>
</evidence>
<keyword evidence="17" id="KW-1185">Reference proteome</keyword>
<dbReference type="OrthoDB" id="7943907at2"/>
<evidence type="ECO:0000256" key="11">
    <source>
        <dbReference type="ARBA" id="ARBA00023136"/>
    </source>
</evidence>
<evidence type="ECO:0000256" key="8">
    <source>
        <dbReference type="ARBA" id="ARBA00022968"/>
    </source>
</evidence>
<evidence type="ECO:0000256" key="10">
    <source>
        <dbReference type="ARBA" id="ARBA00023034"/>
    </source>
</evidence>
<protein>
    <recommendedName>
        <fullName evidence="14">Peptide O-xylosyltransferase</fullName>
    </recommendedName>
</protein>
<evidence type="ECO:0000256" key="12">
    <source>
        <dbReference type="ARBA" id="ARBA00023157"/>
    </source>
</evidence>
<accession>A0A2T0VVX0</accession>
<keyword evidence="10" id="KW-0333">Golgi apparatus</keyword>
<evidence type="ECO:0000313" key="17">
    <source>
        <dbReference type="Proteomes" id="UP000238007"/>
    </source>
</evidence>
<proteinExistence type="predicted"/>
<keyword evidence="7" id="KW-0256">Endoplasmic reticulum</keyword>
<keyword evidence="11" id="KW-0472">Membrane</keyword>
<keyword evidence="8" id="KW-0735">Signal-anchor</keyword>
<dbReference type="PANTHER" id="PTHR46025:SF3">
    <property type="entry name" value="XYLOSYLTRANSFERASE OXT"/>
    <property type="match status" value="1"/>
</dbReference>
<dbReference type="GO" id="GO:0016020">
    <property type="term" value="C:membrane"/>
    <property type="evidence" value="ECO:0007669"/>
    <property type="project" value="InterPro"/>
</dbReference>
<gene>
    <name evidence="16" type="ORF">CLV80_11126</name>
</gene>
<evidence type="ECO:0000256" key="6">
    <source>
        <dbReference type="ARBA" id="ARBA00022723"/>
    </source>
</evidence>
<evidence type="ECO:0000256" key="14">
    <source>
        <dbReference type="ARBA" id="ARBA00042865"/>
    </source>
</evidence>
<keyword evidence="3" id="KW-0328">Glycosyltransferase</keyword>
<dbReference type="Pfam" id="PF02485">
    <property type="entry name" value="Branch"/>
    <property type="match status" value="1"/>
</dbReference>
<dbReference type="AlphaFoldDB" id="A0A2T0VVX0"/>
<evidence type="ECO:0000256" key="3">
    <source>
        <dbReference type="ARBA" id="ARBA00022676"/>
    </source>
</evidence>
<evidence type="ECO:0000313" key="16">
    <source>
        <dbReference type="EMBL" id="PRY75675.1"/>
    </source>
</evidence>
<dbReference type="InterPro" id="IPR043538">
    <property type="entry name" value="XYLT"/>
</dbReference>
<evidence type="ECO:0000256" key="1">
    <source>
        <dbReference type="ARBA" id="ARBA00004323"/>
    </source>
</evidence>
<feature type="domain" description="DUF5927" evidence="15">
    <location>
        <begin position="266"/>
        <end position="564"/>
    </location>
</feature>
<comment type="caution">
    <text evidence="16">The sequence shown here is derived from an EMBL/GenBank/DDBJ whole genome shotgun (WGS) entry which is preliminary data.</text>
</comment>
<keyword evidence="9" id="KW-1133">Transmembrane helix</keyword>
<dbReference type="EMBL" id="PVTP01000011">
    <property type="protein sequence ID" value="PRY75675.1"/>
    <property type="molecule type" value="Genomic_DNA"/>
</dbReference>
<evidence type="ECO:0000259" key="15">
    <source>
        <dbReference type="Pfam" id="PF19349"/>
    </source>
</evidence>
<evidence type="ECO:0000256" key="13">
    <source>
        <dbReference type="ARBA" id="ARBA00023180"/>
    </source>
</evidence>
<sequence>MTFGVVMLVHTEFARAEQVVRHWVDGGCPVVVHIDTTVDAEAYDGFVRSLADLETVRFSQRFRCEWGMWGLVEATQAASEMMLRNFPEVSHVFLASGSCLPLRPVSELRGFLSNWPKTDFIESATTADVPWTVGGLDRERFTLRFPFSWKKRRKLFDRYVRLQQVLRVKRKIPAGLVPHMGSQWWCLTRDTLSAILTDPKRRAYDKYFRRVWIPDESYFQTLARLHAKRIQSRSLTLSKFDFQGKPHIFYNDHAEILRRSECFVARKIWPNAGLLYRMFPRQPNSQLTDAKPNTGKVDRIFGRALERRTRGRQGLYMQSRFPNVARANGITAVPFSVMQGFDCLFPNFEKWLSGQTGAQVHGHVYAKDRAHFAGDAPIFSGALSDSAVLRDYNAVGFLTNLVWNARDTHQCIMFGPQDTQSIRWLLAHDTNARVWVISGAWSIPLFLSGKPARQVRAEAARLQRIEHKLLKALRAPDAHARIQICTLADFLENPHAILQEVVDEIAGHKAEELSELPEMADLTGLAEFLQELKNQGMHPFLTGDILVDAEKQPQPASEPKSYVVGHK</sequence>
<organism evidence="16 17">
    <name type="scientific">Yoonia maritima</name>
    <dbReference type="NCBI Taxonomy" id="1435347"/>
    <lineage>
        <taxon>Bacteria</taxon>
        <taxon>Pseudomonadati</taxon>
        <taxon>Pseudomonadota</taxon>
        <taxon>Alphaproteobacteria</taxon>
        <taxon>Rhodobacterales</taxon>
        <taxon>Paracoccaceae</taxon>
        <taxon>Yoonia</taxon>
    </lineage>
</organism>
<keyword evidence="12" id="KW-1015">Disulfide bond</keyword>
<keyword evidence="13" id="KW-0325">Glycoprotein</keyword>
<name>A0A2T0VVX0_9RHOB</name>
<dbReference type="GO" id="GO:0015012">
    <property type="term" value="P:heparan sulfate proteoglycan biosynthetic process"/>
    <property type="evidence" value="ECO:0007669"/>
    <property type="project" value="TreeGrafter"/>
</dbReference>
<dbReference type="GO" id="GO:0030158">
    <property type="term" value="F:protein xylosyltransferase activity"/>
    <property type="evidence" value="ECO:0007669"/>
    <property type="project" value="InterPro"/>
</dbReference>
<evidence type="ECO:0000256" key="5">
    <source>
        <dbReference type="ARBA" id="ARBA00022692"/>
    </source>
</evidence>
<reference evidence="16 17" key="1">
    <citation type="submission" date="2018-03" db="EMBL/GenBank/DDBJ databases">
        <title>Genomic Encyclopedia of Archaeal and Bacterial Type Strains, Phase II (KMG-II): from individual species to whole genera.</title>
        <authorList>
            <person name="Goeker M."/>
        </authorList>
    </citation>
    <scope>NUCLEOTIDE SEQUENCE [LARGE SCALE GENOMIC DNA]</scope>
    <source>
        <strain evidence="16 17">DSM 101533</strain>
    </source>
</reference>
<dbReference type="GO" id="GO:0050650">
    <property type="term" value="P:chondroitin sulfate proteoglycan biosynthetic process"/>
    <property type="evidence" value="ECO:0007669"/>
    <property type="project" value="TreeGrafter"/>
</dbReference>
<dbReference type="PANTHER" id="PTHR46025">
    <property type="entry name" value="XYLOSYLTRANSFERASE OXT"/>
    <property type="match status" value="1"/>
</dbReference>